<accession>A0A7X4K810</accession>
<dbReference type="PROSITE" id="PS51063">
    <property type="entry name" value="HTH_CRP_2"/>
    <property type="match status" value="1"/>
</dbReference>
<evidence type="ECO:0000256" key="1">
    <source>
        <dbReference type="ARBA" id="ARBA00023015"/>
    </source>
</evidence>
<evidence type="ECO:0000256" key="3">
    <source>
        <dbReference type="ARBA" id="ARBA00023163"/>
    </source>
</evidence>
<dbReference type="Proteomes" id="UP000465810">
    <property type="component" value="Unassembled WGS sequence"/>
</dbReference>
<dbReference type="SUPFAM" id="SSF51206">
    <property type="entry name" value="cAMP-binding domain-like"/>
    <property type="match status" value="1"/>
</dbReference>
<proteinExistence type="predicted"/>
<protein>
    <submittedName>
        <fullName evidence="6">Helix-turn-helix domain-containing protein</fullName>
    </submittedName>
</protein>
<evidence type="ECO:0000259" key="5">
    <source>
        <dbReference type="PROSITE" id="PS51063"/>
    </source>
</evidence>
<name>A0A7X4K810_9SPHN</name>
<keyword evidence="3" id="KW-0804">Transcription</keyword>
<evidence type="ECO:0000256" key="2">
    <source>
        <dbReference type="ARBA" id="ARBA00023125"/>
    </source>
</evidence>
<evidence type="ECO:0000313" key="6">
    <source>
        <dbReference type="EMBL" id="MYL99651.1"/>
    </source>
</evidence>
<dbReference type="GO" id="GO:0006355">
    <property type="term" value="P:regulation of DNA-templated transcription"/>
    <property type="evidence" value="ECO:0007669"/>
    <property type="project" value="InterPro"/>
</dbReference>
<dbReference type="Pfam" id="PF00027">
    <property type="entry name" value="cNMP_binding"/>
    <property type="match status" value="1"/>
</dbReference>
<organism evidence="6 7">
    <name type="scientific">Novosphingobium silvae</name>
    <dbReference type="NCBI Taxonomy" id="2692619"/>
    <lineage>
        <taxon>Bacteria</taxon>
        <taxon>Pseudomonadati</taxon>
        <taxon>Pseudomonadota</taxon>
        <taxon>Alphaproteobacteria</taxon>
        <taxon>Sphingomonadales</taxon>
        <taxon>Sphingomonadaceae</taxon>
        <taxon>Novosphingobium</taxon>
    </lineage>
</organism>
<comment type="caution">
    <text evidence="6">The sequence shown here is derived from an EMBL/GenBank/DDBJ whole genome shotgun (WGS) entry which is preliminary data.</text>
</comment>
<evidence type="ECO:0000256" key="4">
    <source>
        <dbReference type="SAM" id="MobiDB-lite"/>
    </source>
</evidence>
<dbReference type="Pfam" id="PF13545">
    <property type="entry name" value="HTH_Crp_2"/>
    <property type="match status" value="1"/>
</dbReference>
<dbReference type="InterPro" id="IPR012318">
    <property type="entry name" value="HTH_CRP"/>
</dbReference>
<sequence>MPMEQGHLSQRKFRRHEHLAHRGELQDHVLHLEEGWASRYCVLPDGRRQITALFLPGDYCEPQWLLSGKAELPILALTPVKARAIPLAGVHARPGDTVMKLLGGVLQNHDRQTAWIVSLGRKTALERVAGLLVELFERLQATGKVDDNRCTIPLTQQDIADVVGLTPVHVNRVLGDLRNRGLVRLSGKILHLPYPQALGAAASSSSERPVDPDAQRTAWPAGKAA</sequence>
<dbReference type="InterPro" id="IPR036390">
    <property type="entry name" value="WH_DNA-bd_sf"/>
</dbReference>
<gene>
    <name evidence="6" type="ORF">GR702_17980</name>
</gene>
<dbReference type="Gene3D" id="1.10.10.10">
    <property type="entry name" value="Winged helix-like DNA-binding domain superfamily/Winged helix DNA-binding domain"/>
    <property type="match status" value="1"/>
</dbReference>
<keyword evidence="7" id="KW-1185">Reference proteome</keyword>
<dbReference type="InterPro" id="IPR014710">
    <property type="entry name" value="RmlC-like_jellyroll"/>
</dbReference>
<dbReference type="EMBL" id="WVTD01000018">
    <property type="protein sequence ID" value="MYL99651.1"/>
    <property type="molecule type" value="Genomic_DNA"/>
</dbReference>
<dbReference type="InterPro" id="IPR018490">
    <property type="entry name" value="cNMP-bd_dom_sf"/>
</dbReference>
<dbReference type="CDD" id="cd00092">
    <property type="entry name" value="HTH_CRP"/>
    <property type="match status" value="1"/>
</dbReference>
<feature type="region of interest" description="Disordered" evidence="4">
    <location>
        <begin position="201"/>
        <end position="225"/>
    </location>
</feature>
<dbReference type="InterPro" id="IPR000595">
    <property type="entry name" value="cNMP-bd_dom"/>
</dbReference>
<keyword evidence="1" id="KW-0805">Transcription regulation</keyword>
<dbReference type="SMART" id="SM00419">
    <property type="entry name" value="HTH_CRP"/>
    <property type="match status" value="1"/>
</dbReference>
<dbReference type="InterPro" id="IPR036388">
    <property type="entry name" value="WH-like_DNA-bd_sf"/>
</dbReference>
<dbReference type="AlphaFoldDB" id="A0A7X4K810"/>
<dbReference type="PRINTS" id="PR00034">
    <property type="entry name" value="HTHCRP"/>
</dbReference>
<dbReference type="Gene3D" id="2.60.120.10">
    <property type="entry name" value="Jelly Rolls"/>
    <property type="match status" value="1"/>
</dbReference>
<keyword evidence="2" id="KW-0238">DNA-binding</keyword>
<feature type="domain" description="HTH crp-type" evidence="5">
    <location>
        <begin position="122"/>
        <end position="196"/>
    </location>
</feature>
<dbReference type="GO" id="GO:0003677">
    <property type="term" value="F:DNA binding"/>
    <property type="evidence" value="ECO:0007669"/>
    <property type="project" value="UniProtKB-KW"/>
</dbReference>
<dbReference type="SUPFAM" id="SSF46785">
    <property type="entry name" value="Winged helix' DNA-binding domain"/>
    <property type="match status" value="1"/>
</dbReference>
<dbReference type="CDD" id="cd00038">
    <property type="entry name" value="CAP_ED"/>
    <property type="match status" value="1"/>
</dbReference>
<reference evidence="6 7" key="1">
    <citation type="submission" date="2019-12" db="EMBL/GenBank/DDBJ databases">
        <authorList>
            <person name="Feng G."/>
            <person name="Zhu H."/>
        </authorList>
    </citation>
    <scope>NUCLEOTIDE SEQUENCE [LARGE SCALE GENOMIC DNA]</scope>
    <source>
        <strain evidence="6 7">FGD1</strain>
    </source>
</reference>
<evidence type="ECO:0000313" key="7">
    <source>
        <dbReference type="Proteomes" id="UP000465810"/>
    </source>
</evidence>